<feature type="compositionally biased region" description="Basic and acidic residues" evidence="1">
    <location>
        <begin position="8"/>
        <end position="18"/>
    </location>
</feature>
<feature type="region of interest" description="Disordered" evidence="1">
    <location>
        <begin position="1"/>
        <end position="112"/>
    </location>
</feature>
<protein>
    <submittedName>
        <fullName evidence="2">Uncharacterized protein</fullName>
    </submittedName>
</protein>
<name>A0A8A4XCM3_9VIRU</name>
<organism evidence="2">
    <name type="scientific">Tarsiger cyanurus parvoviridae sp</name>
    <dbReference type="NCBI Taxonomy" id="2794540"/>
    <lineage>
        <taxon>Viruses</taxon>
        <taxon>Monodnaviria</taxon>
        <taxon>Shotokuvirae</taxon>
        <taxon>Cossaviricota</taxon>
        <taxon>Quintoviricetes</taxon>
        <taxon>Piccovirales</taxon>
        <taxon>Parvoviridae</taxon>
    </lineage>
</organism>
<proteinExistence type="predicted"/>
<accession>A0A8A4XCM3</accession>
<feature type="compositionally biased region" description="Gly residues" evidence="1">
    <location>
        <begin position="74"/>
        <end position="94"/>
    </location>
</feature>
<evidence type="ECO:0000256" key="1">
    <source>
        <dbReference type="SAM" id="MobiDB-lite"/>
    </source>
</evidence>
<evidence type="ECO:0000313" key="2">
    <source>
        <dbReference type="EMBL" id="QTE03887.1"/>
    </source>
</evidence>
<sequence>MPGKRKRDPSEYNPKERGAIGGYYRKQKKTPTRGGNRSDGAGPSGQQHTVRAEVHAPNIDSDSDIDYYEPDAGVGDGNEAGTGRAGQGGAGEMGNLGTQEMGDRPFGKPAERRTKTFTKSFTSYITNGVASMNWVQSAGSTTANPSVQWNEGWSMPTGWGIMDAAMTPHDWMSIQMISKRHRIKGCSIEIEGMIPFQEQLGTTGNLTVATASNRPNIWLYVDHDKVLPKLGSAMPTHNGDFQLPYGKYSNCNLPRPTFILNNLNLSAATLKTGALPLPAEPQRIFTLMNTGKVRTVYPGQKIHEHWTNPDKAWRFTRLPYDNANITVPTGTNATTYQQGKLNLMGGHASNGVAAFNQPNQQVYNTPMIASSTYNFYADTGNPLRHNGPPYIMMKVEPYYDSADNALNIYMQCHIHYTVEVEYEEIDKFNTIVPYDYTQVGAIATATRENFNTQSSKGCAEFGNGNEQDAVVGPYPYTNSFLS</sequence>
<dbReference type="EMBL" id="MW046467">
    <property type="protein sequence ID" value="QTE03887.1"/>
    <property type="molecule type" value="Genomic_DNA"/>
</dbReference>
<reference evidence="2" key="1">
    <citation type="submission" date="2020-09" db="EMBL/GenBank/DDBJ databases">
        <title>Parvovirus dark matter in the feces of wild birds.</title>
        <authorList>
            <person name="Dai Z."/>
            <person name="Yang S."/>
            <person name="Zhang W."/>
        </authorList>
    </citation>
    <scope>NUCLEOTIDE SEQUENCE</scope>
    <source>
        <strain evidence="2">Rfb198par053</strain>
    </source>
</reference>
<feature type="compositionally biased region" description="Basic and acidic residues" evidence="1">
    <location>
        <begin position="101"/>
        <end position="112"/>
    </location>
</feature>